<dbReference type="Pfam" id="PF13193">
    <property type="entry name" value="AMP-binding_C"/>
    <property type="match status" value="1"/>
</dbReference>
<evidence type="ECO:0000313" key="6">
    <source>
        <dbReference type="Proteomes" id="UP000291591"/>
    </source>
</evidence>
<keyword evidence="6" id="KW-1185">Reference proteome</keyword>
<gene>
    <name evidence="5" type="ORF">EV383_5903</name>
</gene>
<organism evidence="5 6">
    <name type="scientific">Pseudonocardia sediminis</name>
    <dbReference type="NCBI Taxonomy" id="1397368"/>
    <lineage>
        <taxon>Bacteria</taxon>
        <taxon>Bacillati</taxon>
        <taxon>Actinomycetota</taxon>
        <taxon>Actinomycetes</taxon>
        <taxon>Pseudonocardiales</taxon>
        <taxon>Pseudonocardiaceae</taxon>
        <taxon>Pseudonocardia</taxon>
    </lineage>
</organism>
<evidence type="ECO:0000256" key="1">
    <source>
        <dbReference type="ARBA" id="ARBA00006432"/>
    </source>
</evidence>
<name>A0A4Q7V835_PSEST</name>
<dbReference type="RefSeq" id="WP_130293125.1">
    <property type="nucleotide sequence ID" value="NZ_SHKL01000001.1"/>
</dbReference>
<comment type="caution">
    <text evidence="5">The sequence shown here is derived from an EMBL/GenBank/DDBJ whole genome shotgun (WGS) entry which is preliminary data.</text>
</comment>
<evidence type="ECO:0000259" key="4">
    <source>
        <dbReference type="Pfam" id="PF13193"/>
    </source>
</evidence>
<keyword evidence="2" id="KW-0436">Ligase</keyword>
<dbReference type="EMBL" id="SHKL01000001">
    <property type="protein sequence ID" value="RZT88949.1"/>
    <property type="molecule type" value="Genomic_DNA"/>
</dbReference>
<accession>A0A4Q7V835</accession>
<evidence type="ECO:0000259" key="3">
    <source>
        <dbReference type="Pfam" id="PF00501"/>
    </source>
</evidence>
<dbReference type="PANTHER" id="PTHR43201:SF5">
    <property type="entry name" value="MEDIUM-CHAIN ACYL-COA LIGASE ACSF2, MITOCHONDRIAL"/>
    <property type="match status" value="1"/>
</dbReference>
<dbReference type="AlphaFoldDB" id="A0A4Q7V835"/>
<dbReference type="Gene3D" id="3.30.300.30">
    <property type="match status" value="1"/>
</dbReference>
<reference evidence="5 6" key="1">
    <citation type="submission" date="2019-02" db="EMBL/GenBank/DDBJ databases">
        <title>Sequencing the genomes of 1000 actinobacteria strains.</title>
        <authorList>
            <person name="Klenk H.-P."/>
        </authorList>
    </citation>
    <scope>NUCLEOTIDE SEQUENCE [LARGE SCALE GENOMIC DNA]</scope>
    <source>
        <strain evidence="5 6">DSM 45779</strain>
    </source>
</reference>
<protein>
    <submittedName>
        <fullName evidence="5">Fatty-acyl-CoA synthase</fullName>
    </submittedName>
</protein>
<feature type="domain" description="AMP-dependent synthetase/ligase" evidence="3">
    <location>
        <begin position="29"/>
        <end position="420"/>
    </location>
</feature>
<comment type="similarity">
    <text evidence="1">Belongs to the ATP-dependent AMP-binding enzyme family.</text>
</comment>
<dbReference type="InterPro" id="IPR042099">
    <property type="entry name" value="ANL_N_sf"/>
</dbReference>
<evidence type="ECO:0000313" key="5">
    <source>
        <dbReference type="EMBL" id="RZT88949.1"/>
    </source>
</evidence>
<dbReference type="PROSITE" id="PS00455">
    <property type="entry name" value="AMP_BINDING"/>
    <property type="match status" value="1"/>
</dbReference>
<dbReference type="InterPro" id="IPR025110">
    <property type="entry name" value="AMP-bd_C"/>
</dbReference>
<sequence>MLAPVAQRQAALEKRFPTWERRRLDQALDAAAAEFGDRDLVVTDERTFSYAEIADWSVRVANGLVAAGVRPGEHVAIVAANLPEFVALKFGIARAGAVCIPVNFLNRRDELGYVLDQSDAVLLVTMDRFRDLDYLAALDALMPGWESGGGGSRFPTLRKVVLLPTSGPPREGATTFAELAATAEGFEPVTATGPDDTADILYTSGTTGTPKGVLLTHDMLLRTAYGSAFGRGFQDGRRITFSLPMYHVYGYVEGLLAVLFVGGAIVPQLAFSPAATLDAISRHRCDDVLFIPTMTAAVLDELDARPRSLPSLTSMISSGGVAPTGIWDRIDEHFAGVELTTGYGMSEVTASSTVTRPDDPPERRLTTNGRLRDVGVAGDPALGGRLVEYRVVDAQTRADVPLGGVGELLARGPGVTSGYYRKPDETDAVFADGDGWLRTGDLGRLDADDYLTLVGRVKESYRCGGEQVMPKEIEDVLTGHPSVGQAHVVPLRDERMGEVGVAWVVARPGATPDAAELVAYCRERLARFKVPRHVLTIEVADIPTTPSGRPRKFLLAELAAQRLLG</sequence>
<dbReference type="Gene3D" id="3.40.50.12780">
    <property type="entry name" value="N-terminal domain of ligase-like"/>
    <property type="match status" value="1"/>
</dbReference>
<evidence type="ECO:0000256" key="2">
    <source>
        <dbReference type="ARBA" id="ARBA00022598"/>
    </source>
</evidence>
<proteinExistence type="inferred from homology"/>
<dbReference type="GO" id="GO:0031956">
    <property type="term" value="F:medium-chain fatty acid-CoA ligase activity"/>
    <property type="evidence" value="ECO:0007669"/>
    <property type="project" value="TreeGrafter"/>
</dbReference>
<dbReference type="Pfam" id="PF00501">
    <property type="entry name" value="AMP-binding"/>
    <property type="match status" value="1"/>
</dbReference>
<dbReference type="Proteomes" id="UP000291591">
    <property type="component" value="Unassembled WGS sequence"/>
</dbReference>
<dbReference type="SUPFAM" id="SSF56801">
    <property type="entry name" value="Acetyl-CoA synthetase-like"/>
    <property type="match status" value="1"/>
</dbReference>
<dbReference type="InterPro" id="IPR000873">
    <property type="entry name" value="AMP-dep_synth/lig_dom"/>
</dbReference>
<dbReference type="OrthoDB" id="4363623at2"/>
<dbReference type="InterPro" id="IPR045851">
    <property type="entry name" value="AMP-bd_C_sf"/>
</dbReference>
<dbReference type="PANTHER" id="PTHR43201">
    <property type="entry name" value="ACYL-COA SYNTHETASE"/>
    <property type="match status" value="1"/>
</dbReference>
<dbReference type="GO" id="GO:0006631">
    <property type="term" value="P:fatty acid metabolic process"/>
    <property type="evidence" value="ECO:0007669"/>
    <property type="project" value="TreeGrafter"/>
</dbReference>
<feature type="domain" description="AMP-binding enzyme C-terminal" evidence="4">
    <location>
        <begin position="472"/>
        <end position="548"/>
    </location>
</feature>
<dbReference type="InterPro" id="IPR020845">
    <property type="entry name" value="AMP-binding_CS"/>
</dbReference>